<protein>
    <submittedName>
        <fullName evidence="2">Uncharacterized protein</fullName>
    </submittedName>
</protein>
<evidence type="ECO:0000256" key="1">
    <source>
        <dbReference type="SAM" id="MobiDB-lite"/>
    </source>
</evidence>
<sequence length="37" mass="4258">MLGVGMHIHLKKHSHTQRGNEGNKQKQYPQVGVWVHP</sequence>
<dbReference type="EMBL" id="FPHZ01000019">
    <property type="protein sequence ID" value="SFV87470.1"/>
    <property type="molecule type" value="Genomic_DNA"/>
</dbReference>
<proteinExistence type="predicted"/>
<feature type="compositionally biased region" description="Polar residues" evidence="1">
    <location>
        <begin position="17"/>
        <end position="28"/>
    </location>
</feature>
<reference evidence="2" key="1">
    <citation type="submission" date="2016-10" db="EMBL/GenBank/DDBJ databases">
        <authorList>
            <person name="de Groot N.N."/>
        </authorList>
    </citation>
    <scope>NUCLEOTIDE SEQUENCE</scope>
</reference>
<organism evidence="2">
    <name type="scientific">hydrothermal vent metagenome</name>
    <dbReference type="NCBI Taxonomy" id="652676"/>
    <lineage>
        <taxon>unclassified sequences</taxon>
        <taxon>metagenomes</taxon>
        <taxon>ecological metagenomes</taxon>
    </lineage>
</organism>
<accession>A0A1W1E0H9</accession>
<gene>
    <name evidence="2" type="ORF">MNB_SUP05-SYMBIONT-5-101</name>
</gene>
<name>A0A1W1E0H9_9ZZZZ</name>
<feature type="region of interest" description="Disordered" evidence="1">
    <location>
        <begin position="1"/>
        <end position="37"/>
    </location>
</feature>
<evidence type="ECO:0000313" key="2">
    <source>
        <dbReference type="EMBL" id="SFV87470.1"/>
    </source>
</evidence>
<dbReference type="AlphaFoldDB" id="A0A1W1E0H9"/>